<dbReference type="Proteomes" id="UP000298663">
    <property type="component" value="Unassembled WGS sequence"/>
</dbReference>
<evidence type="ECO:0000313" key="3">
    <source>
        <dbReference type="Proteomes" id="UP000298663"/>
    </source>
</evidence>
<gene>
    <name evidence="2" type="ORF">L596_028213</name>
</gene>
<name>A0A4U5LXU3_STECR</name>
<evidence type="ECO:0000313" key="2">
    <source>
        <dbReference type="EMBL" id="TKR61047.1"/>
    </source>
</evidence>
<dbReference type="Gene3D" id="3.10.100.10">
    <property type="entry name" value="Mannose-Binding Protein A, subunit A"/>
    <property type="match status" value="1"/>
</dbReference>
<comment type="caution">
    <text evidence="2">The sequence shown here is derived from an EMBL/GenBank/DDBJ whole genome shotgun (WGS) entry which is preliminary data.</text>
</comment>
<dbReference type="EMBL" id="AZBU02000011">
    <property type="protein sequence ID" value="TKR61047.1"/>
    <property type="molecule type" value="Genomic_DNA"/>
</dbReference>
<dbReference type="AlphaFoldDB" id="A0A4U5LXU3"/>
<organism evidence="2 3">
    <name type="scientific">Steinernema carpocapsae</name>
    <name type="common">Entomopathogenic nematode</name>
    <dbReference type="NCBI Taxonomy" id="34508"/>
    <lineage>
        <taxon>Eukaryota</taxon>
        <taxon>Metazoa</taxon>
        <taxon>Ecdysozoa</taxon>
        <taxon>Nematoda</taxon>
        <taxon>Chromadorea</taxon>
        <taxon>Rhabditida</taxon>
        <taxon>Tylenchina</taxon>
        <taxon>Panagrolaimomorpha</taxon>
        <taxon>Strongyloidoidea</taxon>
        <taxon>Steinernematidae</taxon>
        <taxon>Steinernema</taxon>
    </lineage>
</organism>
<reference evidence="2 3" key="1">
    <citation type="journal article" date="2015" name="Genome Biol.">
        <title>Comparative genomics of Steinernema reveals deeply conserved gene regulatory networks.</title>
        <authorList>
            <person name="Dillman A.R."/>
            <person name="Macchietto M."/>
            <person name="Porter C.F."/>
            <person name="Rogers A."/>
            <person name="Williams B."/>
            <person name="Antoshechkin I."/>
            <person name="Lee M.M."/>
            <person name="Goodwin Z."/>
            <person name="Lu X."/>
            <person name="Lewis E.E."/>
            <person name="Goodrich-Blair H."/>
            <person name="Stock S.P."/>
            <person name="Adams B.J."/>
            <person name="Sternberg P.W."/>
            <person name="Mortazavi A."/>
        </authorList>
    </citation>
    <scope>NUCLEOTIDE SEQUENCE [LARGE SCALE GENOMIC DNA]</scope>
    <source>
        <strain evidence="2 3">ALL</strain>
    </source>
</reference>
<proteinExistence type="predicted"/>
<sequence>MQKPFAVKTKGDCAFKTFTSNNIAYKIFKRDNGTMCQIISIVSSFETALESGIDYYLLHTRPGKEGCSAVTSNLREMLSGACPLKDKCGHYDSWRDTCQKKDSKCGVVPPTTPAITTTTISCEENSGRCCPFKKFRYSKNIDKCIGIIDFSGKAKDYTHKTVFGQCPSGSTPVSVHNQEQNDDIFAFVPEGKGAIIGFHIPEGQPWSKDGFRWYDNSPVDYKNWPSEGPKNEGGNEFFVAIVNKLGWGRLWVDYGADMFRKDNLESIICMVTTQQM</sequence>
<dbReference type="OrthoDB" id="8950604at2759"/>
<reference evidence="2 3" key="2">
    <citation type="journal article" date="2019" name="G3 (Bethesda)">
        <title>Hybrid Assembly of the Genome of the Entomopathogenic Nematode Steinernema carpocapsae Identifies the X-Chromosome.</title>
        <authorList>
            <person name="Serra L."/>
            <person name="Macchietto M."/>
            <person name="Macias-Munoz A."/>
            <person name="McGill C.J."/>
            <person name="Rodriguez I.M."/>
            <person name="Rodriguez B."/>
            <person name="Murad R."/>
            <person name="Mortazavi A."/>
        </authorList>
    </citation>
    <scope>NUCLEOTIDE SEQUENCE [LARGE SCALE GENOMIC DNA]</scope>
    <source>
        <strain evidence="2 3">ALL</strain>
    </source>
</reference>
<accession>A0A4U5LXU3</accession>
<feature type="domain" description="C-type lectin" evidence="1">
    <location>
        <begin position="130"/>
        <end position="270"/>
    </location>
</feature>
<dbReference type="InterPro" id="IPR016187">
    <property type="entry name" value="CTDL_fold"/>
</dbReference>
<protein>
    <recommendedName>
        <fullName evidence="1">C-type lectin domain-containing protein</fullName>
    </recommendedName>
</protein>
<dbReference type="InterPro" id="IPR016186">
    <property type="entry name" value="C-type_lectin-like/link_sf"/>
</dbReference>
<evidence type="ECO:0000259" key="1">
    <source>
        <dbReference type="SMART" id="SM00034"/>
    </source>
</evidence>
<keyword evidence="3" id="KW-1185">Reference proteome</keyword>
<dbReference type="InterPro" id="IPR001304">
    <property type="entry name" value="C-type_lectin-like"/>
</dbReference>
<dbReference type="SUPFAM" id="SSF56436">
    <property type="entry name" value="C-type lectin-like"/>
    <property type="match status" value="1"/>
</dbReference>
<dbReference type="SMART" id="SM00034">
    <property type="entry name" value="CLECT"/>
    <property type="match status" value="1"/>
</dbReference>